<dbReference type="RefSeq" id="WP_216032436.1">
    <property type="nucleotide sequence ID" value="NZ_JAHKNG010000007.1"/>
</dbReference>
<reference evidence="1" key="1">
    <citation type="submission" date="2021-06" db="EMBL/GenBank/DDBJ databases">
        <title>Paracoccus bacterium XHP0099 sp. nov., isolated from the surface waters of the Yellow Sea.</title>
        <authorList>
            <person name="Xue H."/>
            <person name="Zhang D."/>
        </authorList>
    </citation>
    <scope>NUCLEOTIDE SEQUENCE</scope>
    <source>
        <strain evidence="1">XHP0099</strain>
    </source>
</reference>
<evidence type="ECO:0000313" key="2">
    <source>
        <dbReference type="Proteomes" id="UP001166191"/>
    </source>
</evidence>
<gene>
    <name evidence="1" type="ORF">KNW02_06430</name>
</gene>
<organism evidence="1 2">
    <name type="scientific">Paracoccus marinaquae</name>
    <dbReference type="NCBI Taxonomy" id="2841926"/>
    <lineage>
        <taxon>Bacteria</taxon>
        <taxon>Pseudomonadati</taxon>
        <taxon>Pseudomonadota</taxon>
        <taxon>Alphaproteobacteria</taxon>
        <taxon>Rhodobacterales</taxon>
        <taxon>Paracoccaceae</taxon>
        <taxon>Paracoccus</taxon>
    </lineage>
</organism>
<comment type="caution">
    <text evidence="1">The sequence shown here is derived from an EMBL/GenBank/DDBJ whole genome shotgun (WGS) entry which is preliminary data.</text>
</comment>
<proteinExistence type="predicted"/>
<evidence type="ECO:0000313" key="1">
    <source>
        <dbReference type="EMBL" id="MBU3029758.1"/>
    </source>
</evidence>
<protein>
    <submittedName>
        <fullName evidence="1">Uncharacterized protein</fullName>
    </submittedName>
</protein>
<keyword evidence="2" id="KW-1185">Reference proteome</keyword>
<name>A0ABS6AGQ0_9RHOB</name>
<sequence length="173" mass="20165">MPQNSKREARIARKSQARLAALEKSARLVAVVAEEISEKQPRASENPASIFTLPVRWSCDDPDTEGAWTWGVARQWAQEEWDAQIAPRLMEFSQLTWAEIDTFSSDSGHKMHHNMDIESICDEAQLRLIEIEKYQDTIFRFRLGNLQRLWGFRILDEFTVIWYDPTHKIYPVG</sequence>
<dbReference type="Proteomes" id="UP001166191">
    <property type="component" value="Unassembled WGS sequence"/>
</dbReference>
<dbReference type="EMBL" id="JAHKNG010000007">
    <property type="protein sequence ID" value="MBU3029758.1"/>
    <property type="molecule type" value="Genomic_DNA"/>
</dbReference>
<accession>A0ABS6AGQ0</accession>